<sequence length="402" mass="45484">MVEAADFYLPHECWVSIITFVSDVDDGENNHGRYLKSLSVVSKQFQIITNRLRSSLNLYNGTGPFLDHLFKRFTNLTSLDFRCFRGDLNELLSQISCFRLNLKSLNLSDQPTIPANGLRAFSKNITTVTSLICSNIGSLQCSDFFLILNCFRLLEELDLSYPLEFQYGDPLCCYICNIVEVFSLALSKIRKFNLSGHYYLHDELIFILFKNWRYLEEAILPDNHQITITGIASALSQRPTLRSLSFSSTSGMTHFKKKITSPFMDALVSLKSLTCLDLKSLNISDELLSTISVEGLPLRKLVLQYCTGYSFVGIFHLLSKCKCIQHLDLQSADFLNDQHVVQLSLLLDNLVSINLNECKMVTKSALCALVRNCTSLSEIKMKRIGSKSVENSNSFIVFGVYP</sequence>
<evidence type="ECO:0008006" key="3">
    <source>
        <dbReference type="Google" id="ProtNLM"/>
    </source>
</evidence>
<dbReference type="Gene3D" id="3.80.10.10">
    <property type="entry name" value="Ribonuclease Inhibitor"/>
    <property type="match status" value="2"/>
</dbReference>
<dbReference type="InterPro" id="IPR006553">
    <property type="entry name" value="Leu-rich_rpt_Cys-con_subtyp"/>
</dbReference>
<dbReference type="Proteomes" id="UP000242715">
    <property type="component" value="Unassembled WGS sequence"/>
</dbReference>
<dbReference type="SUPFAM" id="SSF52047">
    <property type="entry name" value="RNI-like"/>
    <property type="match status" value="1"/>
</dbReference>
<keyword evidence="2" id="KW-1185">Reference proteome</keyword>
<dbReference type="OrthoDB" id="6066220at2759"/>
<gene>
    <name evidence="1" type="ORF">TSUD_267810</name>
</gene>
<proteinExistence type="predicted"/>
<accession>A0A2Z6NKT2</accession>
<dbReference type="PANTHER" id="PTHR13318">
    <property type="entry name" value="PARTNER OF PAIRED, ISOFORM B-RELATED"/>
    <property type="match status" value="1"/>
</dbReference>
<dbReference type="GO" id="GO:0031146">
    <property type="term" value="P:SCF-dependent proteasomal ubiquitin-dependent protein catabolic process"/>
    <property type="evidence" value="ECO:0007669"/>
    <property type="project" value="TreeGrafter"/>
</dbReference>
<dbReference type="SMART" id="SM00367">
    <property type="entry name" value="LRR_CC"/>
    <property type="match status" value="4"/>
</dbReference>
<dbReference type="AlphaFoldDB" id="A0A2Z6NKT2"/>
<dbReference type="PANTHER" id="PTHR13318:SF106">
    <property type="entry name" value="F-BOX_LRR-REPEAT PROTEIN 2"/>
    <property type="match status" value="1"/>
</dbReference>
<reference evidence="2" key="1">
    <citation type="journal article" date="2017" name="Front. Plant Sci.">
        <title>Climate Clever Clovers: New Paradigm to Reduce the Environmental Footprint of Ruminants by Breeding Low Methanogenic Forages Utilizing Haplotype Variation.</title>
        <authorList>
            <person name="Kaur P."/>
            <person name="Appels R."/>
            <person name="Bayer P.E."/>
            <person name="Keeble-Gagnere G."/>
            <person name="Wang J."/>
            <person name="Hirakawa H."/>
            <person name="Shirasawa K."/>
            <person name="Vercoe P."/>
            <person name="Stefanova K."/>
            <person name="Durmic Z."/>
            <person name="Nichols P."/>
            <person name="Revell C."/>
            <person name="Isobe S.N."/>
            <person name="Edwards D."/>
            <person name="Erskine W."/>
        </authorList>
    </citation>
    <scope>NUCLEOTIDE SEQUENCE [LARGE SCALE GENOMIC DNA]</scope>
    <source>
        <strain evidence="2">cv. Daliak</strain>
    </source>
</reference>
<evidence type="ECO:0000313" key="1">
    <source>
        <dbReference type="EMBL" id="GAU44286.1"/>
    </source>
</evidence>
<protein>
    <recommendedName>
        <fullName evidence="3">F-box domain-containing protein</fullName>
    </recommendedName>
</protein>
<organism evidence="1 2">
    <name type="scientific">Trifolium subterraneum</name>
    <name type="common">Subterranean clover</name>
    <dbReference type="NCBI Taxonomy" id="3900"/>
    <lineage>
        <taxon>Eukaryota</taxon>
        <taxon>Viridiplantae</taxon>
        <taxon>Streptophyta</taxon>
        <taxon>Embryophyta</taxon>
        <taxon>Tracheophyta</taxon>
        <taxon>Spermatophyta</taxon>
        <taxon>Magnoliopsida</taxon>
        <taxon>eudicotyledons</taxon>
        <taxon>Gunneridae</taxon>
        <taxon>Pentapetalae</taxon>
        <taxon>rosids</taxon>
        <taxon>fabids</taxon>
        <taxon>Fabales</taxon>
        <taxon>Fabaceae</taxon>
        <taxon>Papilionoideae</taxon>
        <taxon>50 kb inversion clade</taxon>
        <taxon>NPAAA clade</taxon>
        <taxon>Hologalegina</taxon>
        <taxon>IRL clade</taxon>
        <taxon>Trifolieae</taxon>
        <taxon>Trifolium</taxon>
    </lineage>
</organism>
<name>A0A2Z6NKT2_TRISU</name>
<dbReference type="InterPro" id="IPR032675">
    <property type="entry name" value="LRR_dom_sf"/>
</dbReference>
<dbReference type="EMBL" id="DF974032">
    <property type="protein sequence ID" value="GAU44286.1"/>
    <property type="molecule type" value="Genomic_DNA"/>
</dbReference>
<dbReference type="GO" id="GO:0019005">
    <property type="term" value="C:SCF ubiquitin ligase complex"/>
    <property type="evidence" value="ECO:0007669"/>
    <property type="project" value="TreeGrafter"/>
</dbReference>
<evidence type="ECO:0000313" key="2">
    <source>
        <dbReference type="Proteomes" id="UP000242715"/>
    </source>
</evidence>